<dbReference type="EMBL" id="BART01034711">
    <property type="protein sequence ID" value="GAH07031.1"/>
    <property type="molecule type" value="Genomic_DNA"/>
</dbReference>
<organism evidence="1">
    <name type="scientific">marine sediment metagenome</name>
    <dbReference type="NCBI Taxonomy" id="412755"/>
    <lineage>
        <taxon>unclassified sequences</taxon>
        <taxon>metagenomes</taxon>
        <taxon>ecological metagenomes</taxon>
    </lineage>
</organism>
<protein>
    <recommendedName>
        <fullName evidence="2">Glucosamine/galactosamine-6-phosphate isomerase domain-containing protein</fullName>
    </recommendedName>
</protein>
<gene>
    <name evidence="1" type="ORF">S01H4_59240</name>
</gene>
<comment type="caution">
    <text evidence="1">The sequence shown here is derived from an EMBL/GenBank/DDBJ whole genome shotgun (WGS) entry which is preliminary data.</text>
</comment>
<name>X1CFG0_9ZZZZ</name>
<feature type="non-terminal residue" evidence="1">
    <location>
        <position position="35"/>
    </location>
</feature>
<accession>X1CFG0</accession>
<sequence length="35" mass="3862">MKVKVFETKQEMGKAAAEKAARILINTIKEKGEAV</sequence>
<reference evidence="1" key="1">
    <citation type="journal article" date="2014" name="Front. Microbiol.">
        <title>High frequency of phylogenetically diverse reductive dehalogenase-homologous genes in deep subseafloor sedimentary metagenomes.</title>
        <authorList>
            <person name="Kawai M."/>
            <person name="Futagami T."/>
            <person name="Toyoda A."/>
            <person name="Takaki Y."/>
            <person name="Nishi S."/>
            <person name="Hori S."/>
            <person name="Arai W."/>
            <person name="Tsubouchi T."/>
            <person name="Morono Y."/>
            <person name="Uchiyama I."/>
            <person name="Ito T."/>
            <person name="Fujiyama A."/>
            <person name="Inagaki F."/>
            <person name="Takami H."/>
        </authorList>
    </citation>
    <scope>NUCLEOTIDE SEQUENCE</scope>
    <source>
        <strain evidence="1">Expedition CK06-06</strain>
    </source>
</reference>
<proteinExistence type="predicted"/>
<evidence type="ECO:0000313" key="1">
    <source>
        <dbReference type="EMBL" id="GAH07031.1"/>
    </source>
</evidence>
<dbReference type="AlphaFoldDB" id="X1CFG0"/>
<evidence type="ECO:0008006" key="2">
    <source>
        <dbReference type="Google" id="ProtNLM"/>
    </source>
</evidence>